<accession>A0AAV4DUG6</accession>
<name>A0AAV4DUG6_9GAST</name>
<protein>
    <recommendedName>
        <fullName evidence="3">Secreted protein</fullName>
    </recommendedName>
</protein>
<organism evidence="1 2">
    <name type="scientific">Plakobranchus ocellatus</name>
    <dbReference type="NCBI Taxonomy" id="259542"/>
    <lineage>
        <taxon>Eukaryota</taxon>
        <taxon>Metazoa</taxon>
        <taxon>Spiralia</taxon>
        <taxon>Lophotrochozoa</taxon>
        <taxon>Mollusca</taxon>
        <taxon>Gastropoda</taxon>
        <taxon>Heterobranchia</taxon>
        <taxon>Euthyneura</taxon>
        <taxon>Panpulmonata</taxon>
        <taxon>Sacoglossa</taxon>
        <taxon>Placobranchoidea</taxon>
        <taxon>Plakobranchidae</taxon>
        <taxon>Plakobranchus</taxon>
    </lineage>
</organism>
<sequence>MIERFFACLLKINIGYIWFIRQGLPCLHSVALPGLELPYSSRGCTCLVPALIDDSRCGRCIITKSQSPKFTGGLGAAWLDRVN</sequence>
<dbReference type="EMBL" id="BLXT01008339">
    <property type="protein sequence ID" value="GFO47546.1"/>
    <property type="molecule type" value="Genomic_DNA"/>
</dbReference>
<keyword evidence="2" id="KW-1185">Reference proteome</keyword>
<reference evidence="1 2" key="1">
    <citation type="journal article" date="2021" name="Elife">
        <title>Chloroplast acquisition without the gene transfer in kleptoplastic sea slugs, Plakobranchus ocellatus.</title>
        <authorList>
            <person name="Maeda T."/>
            <person name="Takahashi S."/>
            <person name="Yoshida T."/>
            <person name="Shimamura S."/>
            <person name="Takaki Y."/>
            <person name="Nagai Y."/>
            <person name="Toyoda A."/>
            <person name="Suzuki Y."/>
            <person name="Arimoto A."/>
            <person name="Ishii H."/>
            <person name="Satoh N."/>
            <person name="Nishiyama T."/>
            <person name="Hasebe M."/>
            <person name="Maruyama T."/>
            <person name="Minagawa J."/>
            <person name="Obokata J."/>
            <person name="Shigenobu S."/>
        </authorList>
    </citation>
    <scope>NUCLEOTIDE SEQUENCE [LARGE SCALE GENOMIC DNA]</scope>
</reference>
<gene>
    <name evidence="1" type="ORF">PoB_007405100</name>
</gene>
<evidence type="ECO:0000313" key="1">
    <source>
        <dbReference type="EMBL" id="GFO47546.1"/>
    </source>
</evidence>
<proteinExistence type="predicted"/>
<dbReference type="AlphaFoldDB" id="A0AAV4DUG6"/>
<evidence type="ECO:0000313" key="2">
    <source>
        <dbReference type="Proteomes" id="UP000735302"/>
    </source>
</evidence>
<evidence type="ECO:0008006" key="3">
    <source>
        <dbReference type="Google" id="ProtNLM"/>
    </source>
</evidence>
<dbReference type="Proteomes" id="UP000735302">
    <property type="component" value="Unassembled WGS sequence"/>
</dbReference>
<comment type="caution">
    <text evidence="1">The sequence shown here is derived from an EMBL/GenBank/DDBJ whole genome shotgun (WGS) entry which is preliminary data.</text>
</comment>